<evidence type="ECO:0000256" key="2">
    <source>
        <dbReference type="ARBA" id="ARBA00022692"/>
    </source>
</evidence>
<reference evidence="7" key="1">
    <citation type="submission" date="2016-10" db="EMBL/GenBank/DDBJ databases">
        <authorList>
            <person name="de Groot N.N."/>
        </authorList>
    </citation>
    <scope>NUCLEOTIDE SEQUENCE</scope>
</reference>
<feature type="transmembrane region" description="Helical" evidence="5">
    <location>
        <begin position="175"/>
        <end position="192"/>
    </location>
</feature>
<comment type="subcellular location">
    <subcellularLocation>
        <location evidence="1">Membrane</location>
        <topology evidence="1">Multi-pass membrane protein</topology>
    </subcellularLocation>
</comment>
<dbReference type="PANTHER" id="PTHR37422:SF23">
    <property type="entry name" value="TEICHURONIC ACID BIOSYNTHESIS PROTEIN TUAE"/>
    <property type="match status" value="1"/>
</dbReference>
<feature type="transmembrane region" description="Helical" evidence="5">
    <location>
        <begin position="198"/>
        <end position="214"/>
    </location>
</feature>
<dbReference type="GO" id="GO:0016020">
    <property type="term" value="C:membrane"/>
    <property type="evidence" value="ECO:0007669"/>
    <property type="project" value="UniProtKB-SubCell"/>
</dbReference>
<feature type="transmembrane region" description="Helical" evidence="5">
    <location>
        <begin position="149"/>
        <end position="168"/>
    </location>
</feature>
<evidence type="ECO:0000259" key="6">
    <source>
        <dbReference type="Pfam" id="PF04932"/>
    </source>
</evidence>
<dbReference type="GO" id="GO:0016874">
    <property type="term" value="F:ligase activity"/>
    <property type="evidence" value="ECO:0007669"/>
    <property type="project" value="UniProtKB-KW"/>
</dbReference>
<name>A0A1W1EHD0_9ZZZZ</name>
<keyword evidence="7" id="KW-0436">Ligase</keyword>
<organism evidence="7">
    <name type="scientific">hydrothermal vent metagenome</name>
    <dbReference type="NCBI Taxonomy" id="652676"/>
    <lineage>
        <taxon>unclassified sequences</taxon>
        <taxon>metagenomes</taxon>
        <taxon>ecological metagenomes</taxon>
    </lineage>
</organism>
<feature type="domain" description="O-antigen ligase-related" evidence="6">
    <location>
        <begin position="182"/>
        <end position="343"/>
    </location>
</feature>
<feature type="transmembrane region" description="Helical" evidence="5">
    <location>
        <begin position="331"/>
        <end position="350"/>
    </location>
</feature>
<dbReference type="InterPro" id="IPR051533">
    <property type="entry name" value="WaaL-like"/>
</dbReference>
<evidence type="ECO:0000256" key="5">
    <source>
        <dbReference type="SAM" id="Phobius"/>
    </source>
</evidence>
<protein>
    <submittedName>
        <fullName evidence="7">O-antigen ligase</fullName>
    </submittedName>
</protein>
<keyword evidence="2 5" id="KW-0812">Transmembrane</keyword>
<feature type="transmembrane region" description="Helical" evidence="5">
    <location>
        <begin position="82"/>
        <end position="102"/>
    </location>
</feature>
<dbReference type="AlphaFoldDB" id="A0A1W1EHD0"/>
<dbReference type="EMBL" id="FRYL01000002">
    <property type="protein sequence ID" value="SHO80265.1"/>
    <property type="molecule type" value="Genomic_DNA"/>
</dbReference>
<dbReference type="Pfam" id="PF04932">
    <property type="entry name" value="Wzy_C"/>
    <property type="match status" value="1"/>
</dbReference>
<dbReference type="PANTHER" id="PTHR37422">
    <property type="entry name" value="TEICHURONIC ACID BIOSYNTHESIS PROTEIN TUAE"/>
    <property type="match status" value="1"/>
</dbReference>
<keyword evidence="3 5" id="KW-1133">Transmembrane helix</keyword>
<evidence type="ECO:0000313" key="7">
    <source>
        <dbReference type="EMBL" id="SHO80265.1"/>
    </source>
</evidence>
<feature type="transmembrane region" description="Helical" evidence="5">
    <location>
        <begin position="362"/>
        <end position="381"/>
    </location>
</feature>
<evidence type="ECO:0000256" key="1">
    <source>
        <dbReference type="ARBA" id="ARBA00004141"/>
    </source>
</evidence>
<gene>
    <name evidence="7" type="ORF">MNB_SV-15-358</name>
</gene>
<dbReference type="InterPro" id="IPR007016">
    <property type="entry name" value="O-antigen_ligase-rel_domated"/>
</dbReference>
<evidence type="ECO:0000256" key="3">
    <source>
        <dbReference type="ARBA" id="ARBA00022989"/>
    </source>
</evidence>
<sequence>MIKNIKIDNILNYMIVMYAFLIPLSRAGIAIFSTSLLLVWFFSNDFKLKIKYLIDNKITIYLIIFFILSFISIAWSDDISGGLYYFRKYLYIIPLFIIASTLQSRYIPYIISAFLSGMFVSEMFSYGIFFEIFQYKNILPSNPTPFMHHIPYSMFLAFTSLLILNRIFFAKRINIKIVLSFYFLTVLINLFINSGRTGQVAFILTLFIIFFLNIKNRVIALFSVTIFIITILYISYNSSPIFKSRVDTALVESKKILKDDYCTSWGRRAGGWIVAKDIFIDNPIIGTGLSYDMVYLKRYIDKNPNIFNNYKQNSQCVRTLYHYHNYYIQTAVRLGLVGFIIFILIFYYIIKLDIKDREIKNILIIFISVFMVSNLFDNLFHSQFGESLFALFIGLFMAQNRIEKGLDNK</sequence>
<evidence type="ECO:0000256" key="4">
    <source>
        <dbReference type="ARBA" id="ARBA00023136"/>
    </source>
</evidence>
<keyword evidence="4 5" id="KW-0472">Membrane</keyword>
<feature type="transmembrane region" description="Helical" evidence="5">
    <location>
        <begin position="15"/>
        <end position="42"/>
    </location>
</feature>
<feature type="transmembrane region" description="Helical" evidence="5">
    <location>
        <begin position="219"/>
        <end position="236"/>
    </location>
</feature>
<accession>A0A1W1EHD0</accession>
<proteinExistence type="predicted"/>
<feature type="transmembrane region" description="Helical" evidence="5">
    <location>
        <begin position="58"/>
        <end position="76"/>
    </location>
</feature>